<dbReference type="InterPro" id="IPR016173">
    <property type="entry name" value="D-lactate_DH_C-sub2"/>
</dbReference>
<reference evidence="9" key="1">
    <citation type="journal article" date="2019" name="Int. J. Syst. Evol. Microbiol.">
        <title>The Global Catalogue of Microorganisms (GCM) 10K type strain sequencing project: providing services to taxonomists for standard genome sequencing and annotation.</title>
        <authorList>
            <consortium name="The Broad Institute Genomics Platform"/>
            <consortium name="The Broad Institute Genome Sequencing Center for Infectious Disease"/>
            <person name="Wu L."/>
            <person name="Ma J."/>
        </authorList>
    </citation>
    <scope>NUCLEOTIDE SEQUENCE [LARGE SCALE GENOMIC DNA]</scope>
    <source>
        <strain evidence="9">KCTC 32998</strain>
    </source>
</reference>
<dbReference type="InterPro" id="IPR012256">
    <property type="entry name" value="D_lactate_DH"/>
</dbReference>
<dbReference type="EMBL" id="BMZI01000003">
    <property type="protein sequence ID" value="GHB18351.1"/>
    <property type="molecule type" value="Genomic_DNA"/>
</dbReference>
<sequence length="595" mass="66175">MRHQPASAVDKSAFIERLNAIVGPRHVITSEVGTRRYRKGFRFGDGPVVAVVRPGSLVEQWRVLKACIESDRIVITQAANTGLTGGSTPDGDDYDREIVIVSTLRLNRLQVIDEGRQVICLPGATLDQLEKRLAPLGREPHSVIGSSCLGASVFGGVCNNSGGSLVKRGPAYTELSIHARLDEDGQLRLVNHLGVELDRNGEEDAEAILFRLEHGQYTAADIAHSDAAASDPDYIDHVREIDAETPARFNADPRRLHEAAGSAGKLMVFALRLDTFPQEQGTQVFYLGTNDTRSLTELRRRLLAEAETLPIAAEYMHREAFDIAEQYGKDTFLTIRALGTGRLPRFFALKNRFDGFCDRLKLPANMSDRLLQRLSQCFPSHLPRRLTEYRDRFEHHLMLKVSGESVESTRALLGEHFERHEGGGFEGDGFEGGGFEGECFECTADEGAKAFLHRFAAAGAAVRYRIMHRDTVEDIVALDIALKRSERDWFETLPEDVEKPLVKKLYYGHFLCHVLHQDYIVAKGTDCLALEHRMWELLDARGAEYPAEHNVGHLYQAKPALAGFYRELDPCNAFNPGIGQTSKCRHWGEAAAGAG</sequence>
<comment type="similarity">
    <text evidence="5">Belongs to the quinone-dependent D-lactate dehydrogenase family.</text>
</comment>
<dbReference type="InterPro" id="IPR016166">
    <property type="entry name" value="FAD-bd_PCMH"/>
</dbReference>
<dbReference type="PANTHER" id="PTHR43716">
    <property type="entry name" value="D-2-HYDROXYGLUTARATE DEHYDROGENASE, MITOCHONDRIAL"/>
    <property type="match status" value="1"/>
</dbReference>
<dbReference type="SUPFAM" id="SSF55103">
    <property type="entry name" value="FAD-linked oxidases, C-terminal domain"/>
    <property type="match status" value="1"/>
</dbReference>
<dbReference type="Gene3D" id="3.30.70.610">
    <property type="entry name" value="D-lactate dehydrogenase, cap domain, subdomain 1"/>
    <property type="match status" value="2"/>
</dbReference>
<evidence type="ECO:0000256" key="4">
    <source>
        <dbReference type="ARBA" id="ARBA00023002"/>
    </source>
</evidence>
<dbReference type="InterPro" id="IPR016169">
    <property type="entry name" value="FAD-bd_PCMH_sub2"/>
</dbReference>
<organism evidence="8 9">
    <name type="scientific">Salinicola rhizosphaerae</name>
    <dbReference type="NCBI Taxonomy" id="1443141"/>
    <lineage>
        <taxon>Bacteria</taxon>
        <taxon>Pseudomonadati</taxon>
        <taxon>Pseudomonadota</taxon>
        <taxon>Gammaproteobacteria</taxon>
        <taxon>Oceanospirillales</taxon>
        <taxon>Halomonadaceae</taxon>
        <taxon>Salinicola</taxon>
    </lineage>
</organism>
<proteinExistence type="inferred from homology"/>
<dbReference type="HAMAP" id="MF_02092">
    <property type="entry name" value="DLDH_Dld"/>
    <property type="match status" value="1"/>
</dbReference>
<dbReference type="Gene3D" id="3.30.43.10">
    <property type="entry name" value="Uridine Diphospho-n-acetylenolpyruvylglucosamine Reductase, domain 2"/>
    <property type="match status" value="2"/>
</dbReference>
<feature type="domain" description="FAD-binding PCMH-type" evidence="7">
    <location>
        <begin position="44"/>
        <end position="227"/>
    </location>
</feature>
<dbReference type="Pfam" id="PF09330">
    <property type="entry name" value="Lact-deh-memb"/>
    <property type="match status" value="1"/>
</dbReference>
<dbReference type="InterPro" id="IPR016167">
    <property type="entry name" value="FAD-bd_PCMH_sub1"/>
</dbReference>
<dbReference type="Pfam" id="PF01565">
    <property type="entry name" value="FAD_binding_4"/>
    <property type="match status" value="1"/>
</dbReference>
<evidence type="ECO:0000313" key="9">
    <source>
        <dbReference type="Proteomes" id="UP000646745"/>
    </source>
</evidence>
<evidence type="ECO:0000256" key="6">
    <source>
        <dbReference type="PIRNR" id="PIRNR000101"/>
    </source>
</evidence>
<dbReference type="Proteomes" id="UP000646745">
    <property type="component" value="Unassembled WGS sequence"/>
</dbReference>
<keyword evidence="9" id="KW-1185">Reference proteome</keyword>
<comment type="caution">
    <text evidence="8">The sequence shown here is derived from an EMBL/GenBank/DDBJ whole genome shotgun (WGS) entry which is preliminary data.</text>
</comment>
<dbReference type="InterPro" id="IPR006094">
    <property type="entry name" value="Oxid_FAD_bind_N"/>
</dbReference>
<feature type="binding site" evidence="5">
    <location>
        <position position="145"/>
    </location>
    <ligand>
        <name>FAD</name>
        <dbReference type="ChEBI" id="CHEBI:57692"/>
    </ligand>
</feature>
<feature type="binding site" evidence="5">
    <location>
        <position position="268"/>
    </location>
    <ligand>
        <name>FAD</name>
        <dbReference type="ChEBI" id="CHEBI:57692"/>
    </ligand>
</feature>
<feature type="binding site" evidence="5">
    <location>
        <position position="162"/>
    </location>
    <ligand>
        <name>FAD</name>
        <dbReference type="ChEBI" id="CHEBI:57692"/>
    </ligand>
</feature>
<keyword evidence="3 5" id="KW-0274">FAD</keyword>
<dbReference type="InterPro" id="IPR051264">
    <property type="entry name" value="FAD-oxidored/transferase_4"/>
</dbReference>
<evidence type="ECO:0000256" key="2">
    <source>
        <dbReference type="ARBA" id="ARBA00022630"/>
    </source>
</evidence>
<keyword evidence="5" id="KW-1003">Cell membrane</keyword>
<dbReference type="InterPro" id="IPR016164">
    <property type="entry name" value="FAD-linked_Oxase-like_C"/>
</dbReference>
<dbReference type="InterPro" id="IPR036318">
    <property type="entry name" value="FAD-bd_PCMH-like_sf"/>
</dbReference>
<keyword evidence="5 6" id="KW-0874">Quinone</keyword>
<feature type="binding site" evidence="5">
    <location>
        <begin position="78"/>
        <end position="82"/>
    </location>
    <ligand>
        <name>FAD</name>
        <dbReference type="ChEBI" id="CHEBI:57692"/>
    </ligand>
</feature>
<accession>A0ABQ3DZB0</accession>
<dbReference type="PANTHER" id="PTHR43716:SF1">
    <property type="entry name" value="D-2-HYDROXYGLUTARATE DEHYDROGENASE, MITOCHONDRIAL"/>
    <property type="match status" value="1"/>
</dbReference>
<comment type="cofactor">
    <cofactor evidence="1 5 6">
        <name>FAD</name>
        <dbReference type="ChEBI" id="CHEBI:57692"/>
    </cofactor>
</comment>
<dbReference type="RefSeq" id="WP_189444195.1">
    <property type="nucleotide sequence ID" value="NZ_BMZI01000003.1"/>
</dbReference>
<dbReference type="SUPFAM" id="SSF56176">
    <property type="entry name" value="FAD-binding/transporter-associated domain-like"/>
    <property type="match status" value="1"/>
</dbReference>
<evidence type="ECO:0000259" key="7">
    <source>
        <dbReference type="PROSITE" id="PS51387"/>
    </source>
</evidence>
<dbReference type="PROSITE" id="PS51387">
    <property type="entry name" value="FAD_PCMH"/>
    <property type="match status" value="1"/>
</dbReference>
<feature type="binding site" evidence="5">
    <location>
        <begin position="86"/>
        <end position="87"/>
    </location>
    <ligand>
        <name>FAD</name>
        <dbReference type="ChEBI" id="CHEBI:57692"/>
    </ligand>
</feature>
<dbReference type="InterPro" id="IPR016172">
    <property type="entry name" value="D-lactate_DH_C-sub1"/>
</dbReference>
<comment type="function">
    <text evidence="5 6">Catalyzes the oxidation of D-lactate to pyruvate.</text>
</comment>
<evidence type="ECO:0000256" key="1">
    <source>
        <dbReference type="ARBA" id="ARBA00001974"/>
    </source>
</evidence>
<comment type="subcellular location">
    <subcellularLocation>
        <location evidence="5">Cell inner membrane</location>
        <topology evidence="5">Peripheral membrane protein</topology>
        <orientation evidence="5">Cytoplasmic side</orientation>
    </subcellularLocation>
</comment>
<keyword evidence="2 5" id="KW-0285">Flavoprotein</keyword>
<dbReference type="PIRSF" id="PIRSF000101">
    <property type="entry name" value="D-lactate_dh"/>
    <property type="match status" value="1"/>
</dbReference>
<evidence type="ECO:0000313" key="8">
    <source>
        <dbReference type="EMBL" id="GHB18351.1"/>
    </source>
</evidence>
<dbReference type="NCBIfam" id="NF008387">
    <property type="entry name" value="PRK11183.1"/>
    <property type="match status" value="1"/>
</dbReference>
<dbReference type="Gene3D" id="3.30.465.10">
    <property type="match status" value="1"/>
</dbReference>
<gene>
    <name evidence="5 8" type="primary">dld</name>
    <name evidence="8" type="ORF">GCM10009038_16730</name>
</gene>
<comment type="catalytic activity">
    <reaction evidence="5 6">
        <text>(R)-lactate + a quinone = a quinol + pyruvate</text>
        <dbReference type="Rhea" id="RHEA:51468"/>
        <dbReference type="ChEBI" id="CHEBI:15361"/>
        <dbReference type="ChEBI" id="CHEBI:16004"/>
        <dbReference type="ChEBI" id="CHEBI:24646"/>
        <dbReference type="ChEBI" id="CHEBI:132124"/>
        <dbReference type="EC" id="1.1.5.12"/>
    </reaction>
</comment>
<feature type="binding site" evidence="5">
    <location>
        <position position="152"/>
    </location>
    <ligand>
        <name>FAD</name>
        <dbReference type="ChEBI" id="CHEBI:57692"/>
    </ligand>
</feature>
<dbReference type="EC" id="1.1.5.12" evidence="5"/>
<dbReference type="Gene3D" id="3.30.1370.20">
    <property type="entry name" value="D-lactate dehydrogenase, cap domain, subdomain 2"/>
    <property type="match status" value="1"/>
</dbReference>
<keyword evidence="4 5" id="KW-0560">Oxidoreductase</keyword>
<evidence type="ECO:0000256" key="3">
    <source>
        <dbReference type="ARBA" id="ARBA00022827"/>
    </source>
</evidence>
<dbReference type="InterPro" id="IPR015409">
    <property type="entry name" value="Lactate_DH_C"/>
</dbReference>
<keyword evidence="5" id="KW-0472">Membrane</keyword>
<protein>
    <recommendedName>
        <fullName evidence="5">Quinone-dependent D-lactate dehydrogenase</fullName>
        <ecNumber evidence="5">1.1.5.12</ecNumber>
    </recommendedName>
    <alternativeName>
        <fullName evidence="5">D-lactate dehydrogenase</fullName>
        <shortName evidence="5">D-LDH</shortName>
    </alternativeName>
</protein>
<evidence type="ECO:0000256" key="5">
    <source>
        <dbReference type="HAMAP-Rule" id="MF_02092"/>
    </source>
</evidence>
<keyword evidence="5" id="KW-0997">Cell inner membrane</keyword>
<name>A0ABQ3DZB0_9GAMM</name>